<sequence length="631" mass="70741">MAAVGVEARRSETAMEETCNAKGAVAAKQGEGLKQYYLQHIHELQRQLRQKTNNLNRLEAQRNELNSRVRMLREELQLLQEPGSYVGEVVKVMGKNKVLVKVHPEGKYVVDIDKSIDINKITPSTRVALRNDSYVLHLVLPSKVDPLVNLMKVEKVPDSTYDMIGGLDQQIKEIKEVIELPIKHPELFESLGIAQPKGVLLYGPPGTGKTLLARAVAHHTDCTFIRVSGSELVQKYIGEGSRMVRELFVMAREHAPSIIFMDEIDSIGSARMESGSGNGDSEVQRTMLELLNQLDGFEASNKIKVLMATNRIDILDQALLRPGRIDRKIEFPNPNEDSRFDILKIHSRKMNLMRGIDLKKIAEKMNGASGAELKAVCTEAGMFALRERRVHVTQEDFEMAVAKVMKKDTEKNMSLPFLILMNFDRCGNDDVEKLRNVHAAYERSAFSEEIHSFLLPALGVMGIFCQIGQLIYQQKLGGDKDQIEPTYDKVALLFGICIYLYLTSRMGLRLVPRTTPRERFIRISWIFDECISSPTGLLALAVMNSLVSIPFAIVVGFPSLEISAKSNYNFEKPFLYLARKLAGDPNLHFVESPALAPPEVHIDVAEQQKNEADLIAAAAQPLPDDDEDAFE</sequence>
<evidence type="ECO:0000259" key="12">
    <source>
        <dbReference type="SMART" id="SM00382"/>
    </source>
</evidence>
<dbReference type="PROSITE" id="PS00674">
    <property type="entry name" value="AAA"/>
    <property type="match status" value="1"/>
</dbReference>
<comment type="subunit">
    <text evidence="9">Component of the 19S regulatory particle (RP/PA700) base subcomplex of the 26S proteasome. The 26S proteasome is composed of a core protease (CP), known as the 20S proteasome, capped at one or both ends by the 19S regulatory particle (RP/PA700). The RP/PA700 complex is composed of at least 17 different subunits in two subcomplexes, the base and the lid, which form the portions proximal and distal to the 20S proteolytic core, respectively.</text>
</comment>
<gene>
    <name evidence="13" type="ORF">Bca52824_036544</name>
</gene>
<feature type="coiled-coil region" evidence="11">
    <location>
        <begin position="41"/>
        <end position="75"/>
    </location>
</feature>
<dbReference type="InterPro" id="IPR012340">
    <property type="entry name" value="NA-bd_OB-fold"/>
</dbReference>
<dbReference type="InterPro" id="IPR050221">
    <property type="entry name" value="26S_Proteasome_ATPase"/>
</dbReference>
<dbReference type="InterPro" id="IPR041569">
    <property type="entry name" value="AAA_lid_3"/>
</dbReference>
<dbReference type="InterPro" id="IPR003959">
    <property type="entry name" value="ATPase_AAA_core"/>
</dbReference>
<keyword evidence="11" id="KW-0175">Coiled coil</keyword>
<dbReference type="InterPro" id="IPR003960">
    <property type="entry name" value="ATPase_AAA_CS"/>
</dbReference>
<dbReference type="PANTHER" id="PTHR23073">
    <property type="entry name" value="26S PROTEASOME REGULATORY SUBUNIT"/>
    <property type="match status" value="1"/>
</dbReference>
<dbReference type="AlphaFoldDB" id="A0A8X7S5I4"/>
<evidence type="ECO:0000256" key="7">
    <source>
        <dbReference type="ARBA" id="ARBA00022942"/>
    </source>
</evidence>
<dbReference type="Proteomes" id="UP000886595">
    <property type="component" value="Unassembled WGS sequence"/>
</dbReference>
<evidence type="ECO:0000256" key="3">
    <source>
        <dbReference type="ARBA" id="ARBA00006914"/>
    </source>
</evidence>
<evidence type="ECO:0000313" key="13">
    <source>
        <dbReference type="EMBL" id="KAG2300072.1"/>
    </source>
</evidence>
<dbReference type="Gene3D" id="1.10.8.60">
    <property type="match status" value="1"/>
</dbReference>
<dbReference type="GO" id="GO:0005524">
    <property type="term" value="F:ATP binding"/>
    <property type="evidence" value="ECO:0007669"/>
    <property type="project" value="UniProtKB-KW"/>
</dbReference>
<dbReference type="InterPro" id="IPR032501">
    <property type="entry name" value="Prot_ATP_ID_OB_2nd"/>
</dbReference>
<dbReference type="SMART" id="SM00176">
    <property type="entry name" value="RAN"/>
    <property type="match status" value="1"/>
</dbReference>
<keyword evidence="6 10" id="KW-0067">ATP-binding</keyword>
<dbReference type="Pfam" id="PF00004">
    <property type="entry name" value="AAA"/>
    <property type="match status" value="1"/>
</dbReference>
<dbReference type="GO" id="GO:0016887">
    <property type="term" value="F:ATP hydrolysis activity"/>
    <property type="evidence" value="ECO:0007669"/>
    <property type="project" value="InterPro"/>
</dbReference>
<dbReference type="SMART" id="SM00382">
    <property type="entry name" value="AAA"/>
    <property type="match status" value="1"/>
</dbReference>
<dbReference type="FunFam" id="3.40.50.300:FF:000030">
    <property type="entry name" value="26S protease regulatory subunit 8"/>
    <property type="match status" value="1"/>
</dbReference>
<evidence type="ECO:0000256" key="8">
    <source>
        <dbReference type="ARBA" id="ARBA00023242"/>
    </source>
</evidence>
<evidence type="ECO:0000256" key="5">
    <source>
        <dbReference type="ARBA" id="ARBA00022741"/>
    </source>
</evidence>
<evidence type="ECO:0000256" key="2">
    <source>
        <dbReference type="ARBA" id="ARBA00004496"/>
    </source>
</evidence>
<keyword evidence="8" id="KW-0539">Nucleus</keyword>
<dbReference type="Gene3D" id="3.40.50.300">
    <property type="entry name" value="P-loop containing nucleotide triphosphate hydrolases"/>
    <property type="match status" value="2"/>
</dbReference>
<organism evidence="13 14">
    <name type="scientific">Brassica carinata</name>
    <name type="common">Ethiopian mustard</name>
    <name type="synonym">Abyssinian cabbage</name>
    <dbReference type="NCBI Taxonomy" id="52824"/>
    <lineage>
        <taxon>Eukaryota</taxon>
        <taxon>Viridiplantae</taxon>
        <taxon>Streptophyta</taxon>
        <taxon>Embryophyta</taxon>
        <taxon>Tracheophyta</taxon>
        <taxon>Spermatophyta</taxon>
        <taxon>Magnoliopsida</taxon>
        <taxon>eudicotyledons</taxon>
        <taxon>Gunneridae</taxon>
        <taxon>Pentapetalae</taxon>
        <taxon>rosids</taxon>
        <taxon>malvids</taxon>
        <taxon>Brassicales</taxon>
        <taxon>Brassicaceae</taxon>
        <taxon>Brassiceae</taxon>
        <taxon>Brassica</taxon>
    </lineage>
</organism>
<comment type="subcellular location">
    <subcellularLocation>
        <location evidence="2">Cytoplasm</location>
    </subcellularLocation>
    <subcellularLocation>
        <location evidence="1">Nucleus</location>
    </subcellularLocation>
</comment>
<evidence type="ECO:0000256" key="9">
    <source>
        <dbReference type="ARBA" id="ARBA00061931"/>
    </source>
</evidence>
<dbReference type="InterPro" id="IPR003593">
    <property type="entry name" value="AAA+_ATPase"/>
</dbReference>
<dbReference type="Pfam" id="PF16450">
    <property type="entry name" value="Prot_ATP_ID_OB_C"/>
    <property type="match status" value="1"/>
</dbReference>
<keyword evidence="4" id="KW-0963">Cytoplasm</keyword>
<evidence type="ECO:0000256" key="10">
    <source>
        <dbReference type="RuleBase" id="RU003651"/>
    </source>
</evidence>
<dbReference type="FunFam" id="1.10.8.60:FF:000006">
    <property type="entry name" value="26S protease regulatory subunit 8"/>
    <property type="match status" value="1"/>
</dbReference>
<protein>
    <recommendedName>
        <fullName evidence="12">AAA+ ATPase domain-containing protein</fullName>
    </recommendedName>
</protein>
<dbReference type="FunFam" id="2.40.50.140:FF:000044">
    <property type="entry name" value="26S protease regulatory subunit 8"/>
    <property type="match status" value="1"/>
</dbReference>
<evidence type="ECO:0000256" key="6">
    <source>
        <dbReference type="ARBA" id="ARBA00022840"/>
    </source>
</evidence>
<dbReference type="GO" id="GO:0000502">
    <property type="term" value="C:proteasome complex"/>
    <property type="evidence" value="ECO:0007669"/>
    <property type="project" value="UniProtKB-KW"/>
</dbReference>
<feature type="domain" description="AAA+ ATPase" evidence="12">
    <location>
        <begin position="195"/>
        <end position="335"/>
    </location>
</feature>
<dbReference type="SUPFAM" id="SSF52540">
    <property type="entry name" value="P-loop containing nucleoside triphosphate hydrolases"/>
    <property type="match status" value="1"/>
</dbReference>
<evidence type="ECO:0000256" key="1">
    <source>
        <dbReference type="ARBA" id="ARBA00004123"/>
    </source>
</evidence>
<keyword evidence="5 10" id="KW-0547">Nucleotide-binding</keyword>
<dbReference type="GO" id="GO:0005737">
    <property type="term" value="C:cytoplasm"/>
    <property type="evidence" value="ECO:0007669"/>
    <property type="project" value="UniProtKB-SubCell"/>
</dbReference>
<comment type="similarity">
    <text evidence="3 10">Belongs to the AAA ATPase family.</text>
</comment>
<comment type="caution">
    <text evidence="13">The sequence shown here is derived from an EMBL/GenBank/DDBJ whole genome shotgun (WGS) entry which is preliminary data.</text>
</comment>
<evidence type="ECO:0000256" key="11">
    <source>
        <dbReference type="SAM" id="Coils"/>
    </source>
</evidence>
<dbReference type="CDD" id="cd19502">
    <property type="entry name" value="RecA-like_PAN_like"/>
    <property type="match status" value="1"/>
</dbReference>
<dbReference type="Gene3D" id="2.40.50.140">
    <property type="entry name" value="Nucleic acid-binding proteins"/>
    <property type="match status" value="1"/>
</dbReference>
<proteinExistence type="inferred from homology"/>
<evidence type="ECO:0000256" key="4">
    <source>
        <dbReference type="ARBA" id="ARBA00022490"/>
    </source>
</evidence>
<dbReference type="InterPro" id="IPR027417">
    <property type="entry name" value="P-loop_NTPase"/>
</dbReference>
<evidence type="ECO:0000313" key="14">
    <source>
        <dbReference type="Proteomes" id="UP000886595"/>
    </source>
</evidence>
<keyword evidence="7" id="KW-0647">Proteasome</keyword>
<reference evidence="13 14" key="1">
    <citation type="submission" date="2020-02" db="EMBL/GenBank/DDBJ databases">
        <authorList>
            <person name="Ma Q."/>
            <person name="Huang Y."/>
            <person name="Song X."/>
            <person name="Pei D."/>
        </authorList>
    </citation>
    <scope>NUCLEOTIDE SEQUENCE [LARGE SCALE GENOMIC DNA]</scope>
    <source>
        <strain evidence="13">Sxm20200214</strain>
        <tissue evidence="13">Leaf</tissue>
    </source>
</reference>
<name>A0A8X7S5I4_BRACI</name>
<dbReference type="Pfam" id="PF17862">
    <property type="entry name" value="AAA_lid_3"/>
    <property type="match status" value="1"/>
</dbReference>
<accession>A0A8X7S5I4</accession>
<keyword evidence="14" id="KW-1185">Reference proteome</keyword>
<dbReference type="GO" id="GO:0005634">
    <property type="term" value="C:nucleus"/>
    <property type="evidence" value="ECO:0007669"/>
    <property type="project" value="UniProtKB-SubCell"/>
</dbReference>
<dbReference type="EMBL" id="JAAMPC010000008">
    <property type="protein sequence ID" value="KAG2300072.1"/>
    <property type="molecule type" value="Genomic_DNA"/>
</dbReference>